<dbReference type="InterPro" id="IPR026337">
    <property type="entry name" value="AKG_HExxH"/>
</dbReference>
<name>A0A6V8L054_9ACTN</name>
<protein>
    <submittedName>
        <fullName evidence="1">HEXXH motif domain-containing protein</fullName>
    </submittedName>
</protein>
<keyword evidence="2" id="KW-1185">Reference proteome</keyword>
<accession>A0A6V8L054</accession>
<organism evidence="1 2">
    <name type="scientific">Phytohabitans rumicis</name>
    <dbReference type="NCBI Taxonomy" id="1076125"/>
    <lineage>
        <taxon>Bacteria</taxon>
        <taxon>Bacillati</taxon>
        <taxon>Actinomycetota</taxon>
        <taxon>Actinomycetes</taxon>
        <taxon>Micromonosporales</taxon>
        <taxon>Micromonosporaceae</taxon>
    </lineage>
</organism>
<dbReference type="Proteomes" id="UP000482960">
    <property type="component" value="Unassembled WGS sequence"/>
</dbReference>
<reference evidence="1 2" key="2">
    <citation type="submission" date="2020-03" db="EMBL/GenBank/DDBJ databases">
        <authorList>
            <person name="Ichikawa N."/>
            <person name="Kimura A."/>
            <person name="Kitahashi Y."/>
            <person name="Uohara A."/>
        </authorList>
    </citation>
    <scope>NUCLEOTIDE SEQUENCE [LARGE SCALE GENOMIC DNA]</scope>
    <source>
        <strain evidence="1 2">NBRC 108638</strain>
    </source>
</reference>
<comment type="caution">
    <text evidence="1">The sequence shown here is derived from an EMBL/GenBank/DDBJ whole genome shotgun (WGS) entry which is preliminary data.</text>
</comment>
<gene>
    <name evidence="1" type="ORF">Prum_031160</name>
</gene>
<dbReference type="NCBIfam" id="TIGR04267">
    <property type="entry name" value="mod_HExxH"/>
    <property type="match status" value="1"/>
</dbReference>
<dbReference type="AlphaFoldDB" id="A0A6V8L054"/>
<sequence>MFGTSGDPSPDSWLGLPSEQFDALAAGIGGTAESHSLRRVEHSWRLLNLVALGNLADARADAVPLEPLAEAWALLARAQQAAPDMVDAIVMWPQVGIWAAYTMRRLRNLVHHHAPLWADYGYLHALAAVAGIQAGLSFTIRVPIRYGSVVLPSLGYVKLDTDAECADAELSVVDGVVRLTHGVSTVELRGLADDGDRPQEAWHPLPRITARAHGATISLILNDSDTYRDLREPAAPNALPAEILSRWEALLDEAWRLLTEHHPHYAWAIGAGLVSITPLQAAQRFRPLSASADQGFGAILSSEPEDAAQMAVTLIHEFQHNKLGALLHLLDLYTDRPGLPRIYAPWRDDPRPFQGVLQGVYAFVGICDFWRVHRTLPDQDSDEARLAQFEFALWRDRVADTLRRLSQIEALTPRGKAFVGSLLARAQAWQQDSVPPGIAADASMAADDHYSLWLAYHRQPDPYLVEQIVKAWQARQPRPERIVAEDAIVEDDQDGRYIDARSALIRFRLADPATLAALAEQGEKHPNWVSGADPADVVLVSGDIDRARTMYLARLAEDGGDAKAWTGLALALRTTDPSAAETIRSAPDVLRAVYSRIPPADRPDPLRLVAWMGERSHAGH</sequence>
<reference evidence="1 2" key="1">
    <citation type="submission" date="2020-03" db="EMBL/GenBank/DDBJ databases">
        <title>Whole genome shotgun sequence of Phytohabitans rumicis NBRC 108638.</title>
        <authorList>
            <person name="Komaki H."/>
            <person name="Tamura T."/>
        </authorList>
    </citation>
    <scope>NUCLEOTIDE SEQUENCE [LARGE SCALE GENOMIC DNA]</scope>
    <source>
        <strain evidence="1 2">NBRC 108638</strain>
    </source>
</reference>
<dbReference type="EMBL" id="BLPG01000001">
    <property type="protein sequence ID" value="GFJ89474.1"/>
    <property type="molecule type" value="Genomic_DNA"/>
</dbReference>
<evidence type="ECO:0000313" key="2">
    <source>
        <dbReference type="Proteomes" id="UP000482960"/>
    </source>
</evidence>
<proteinExistence type="predicted"/>
<evidence type="ECO:0000313" key="1">
    <source>
        <dbReference type="EMBL" id="GFJ89474.1"/>
    </source>
</evidence>